<proteinExistence type="predicted"/>
<dbReference type="GO" id="GO:0000324">
    <property type="term" value="C:fungal-type vacuole"/>
    <property type="evidence" value="ECO:0007669"/>
    <property type="project" value="TreeGrafter"/>
</dbReference>
<organism evidence="4 5">
    <name type="scientific">Trichomonascus ciferrii</name>
    <dbReference type="NCBI Taxonomy" id="44093"/>
    <lineage>
        <taxon>Eukaryota</taxon>
        <taxon>Fungi</taxon>
        <taxon>Dikarya</taxon>
        <taxon>Ascomycota</taxon>
        <taxon>Saccharomycotina</taxon>
        <taxon>Dipodascomycetes</taxon>
        <taxon>Dipodascales</taxon>
        <taxon>Trichomonascaceae</taxon>
        <taxon>Trichomonascus</taxon>
        <taxon>Trichomonascus ciferrii complex</taxon>
    </lineage>
</organism>
<dbReference type="InterPro" id="IPR051009">
    <property type="entry name" value="PRM"/>
</dbReference>
<accession>A0A642UUW7</accession>
<keyword evidence="2" id="KW-1133">Transmembrane helix</keyword>
<dbReference type="AlphaFoldDB" id="A0A642UUW7"/>
<dbReference type="PANTHER" id="PTHR36089:SF1">
    <property type="entry name" value="CHITIN SYNTHASE 3 COMPLEX PROTEIN CSI2-RELATED"/>
    <property type="match status" value="1"/>
</dbReference>
<feature type="region of interest" description="Disordered" evidence="1">
    <location>
        <begin position="265"/>
        <end position="313"/>
    </location>
</feature>
<reference evidence="4" key="1">
    <citation type="journal article" date="2019" name="G3 (Bethesda)">
        <title>Genome Assemblies of Two Rare Opportunistic Yeast Pathogens: Diutina rugosa (syn. Candida rugosa) and Trichomonascus ciferrii (syn. Candida ciferrii).</title>
        <authorList>
            <person name="Mixao V."/>
            <person name="Saus E."/>
            <person name="Hansen A.P."/>
            <person name="Lass-Florl C."/>
            <person name="Gabaldon T."/>
        </authorList>
    </citation>
    <scope>NUCLEOTIDE SEQUENCE</scope>
    <source>
        <strain evidence="4">CBS 4856</strain>
    </source>
</reference>
<feature type="compositionally biased region" description="Polar residues" evidence="1">
    <location>
        <begin position="66"/>
        <end position="75"/>
    </location>
</feature>
<dbReference type="Proteomes" id="UP000761534">
    <property type="component" value="Unassembled WGS sequence"/>
</dbReference>
<keyword evidence="3" id="KW-0732">Signal</keyword>
<evidence type="ECO:0000256" key="2">
    <source>
        <dbReference type="SAM" id="Phobius"/>
    </source>
</evidence>
<gene>
    <name evidence="4" type="ORF">TRICI_005201</name>
</gene>
<feature type="chain" id="PRO_5024874406" description="Mid2 domain-containing protein" evidence="3">
    <location>
        <begin position="21"/>
        <end position="313"/>
    </location>
</feature>
<keyword evidence="5" id="KW-1185">Reference proteome</keyword>
<evidence type="ECO:0000313" key="5">
    <source>
        <dbReference type="Proteomes" id="UP000761534"/>
    </source>
</evidence>
<dbReference type="PROSITE" id="PS51257">
    <property type="entry name" value="PROKAR_LIPOPROTEIN"/>
    <property type="match status" value="1"/>
</dbReference>
<name>A0A642UUW7_9ASCO</name>
<dbReference type="PANTHER" id="PTHR36089">
    <property type="entry name" value="CHITIN SYNTHASE 3 COMPLEX PROTEIN CSI2-RELATED"/>
    <property type="match status" value="1"/>
</dbReference>
<evidence type="ECO:0000256" key="1">
    <source>
        <dbReference type="SAM" id="MobiDB-lite"/>
    </source>
</evidence>
<keyword evidence="2" id="KW-0472">Membrane</keyword>
<evidence type="ECO:0008006" key="6">
    <source>
        <dbReference type="Google" id="ProtNLM"/>
    </source>
</evidence>
<dbReference type="EMBL" id="SWFS01000405">
    <property type="protein sequence ID" value="KAA8905950.1"/>
    <property type="molecule type" value="Genomic_DNA"/>
</dbReference>
<feature type="transmembrane region" description="Helical" evidence="2">
    <location>
        <begin position="100"/>
        <end position="121"/>
    </location>
</feature>
<dbReference type="GO" id="GO:0005935">
    <property type="term" value="C:cellular bud neck"/>
    <property type="evidence" value="ECO:0007669"/>
    <property type="project" value="TreeGrafter"/>
</dbReference>
<evidence type="ECO:0000313" key="4">
    <source>
        <dbReference type="EMBL" id="KAA8905950.1"/>
    </source>
</evidence>
<keyword evidence="2" id="KW-0812">Transmembrane</keyword>
<feature type="region of interest" description="Disordered" evidence="1">
    <location>
        <begin position="60"/>
        <end position="81"/>
    </location>
</feature>
<protein>
    <recommendedName>
        <fullName evidence="6">Mid2 domain-containing protein</fullName>
    </recommendedName>
</protein>
<comment type="caution">
    <text evidence="4">The sequence shown here is derived from an EMBL/GenBank/DDBJ whole genome shotgun (WGS) entry which is preliminary data.</text>
</comment>
<feature type="signal peptide" evidence="3">
    <location>
        <begin position="1"/>
        <end position="20"/>
    </location>
</feature>
<sequence length="313" mass="33052">MLINRLCILFVALFVACVAGKEPKRRWVATSTNGVVNKAARETPMVTSRVVPFAEIKQRDDDLPTLSESSSSQLPTPKVTVPPMNNNPYLSHSNLPEGTVFIAVGAILGGLGLAIVGWRMASAISLRRSIKRGENAGPSMSHTLLGDDKALLYPGDPSRAGDFYAGGNLSTDNLKTASKREMPSGTGHNLFFSPTAEVMNSAKTATSGANGSFGGNDSFSSTFGSNMQRSSVYLPAGYYTPGNNGVQNSAASMTSRTTRVFSMHGANRDSGVGTPSLRASSYHPSTGGLSAPQNNQTRAPSAYLDDLLKHESD</sequence>
<dbReference type="OrthoDB" id="4065319at2759"/>
<dbReference type="VEuPathDB" id="FungiDB:TRICI_005201"/>
<evidence type="ECO:0000256" key="3">
    <source>
        <dbReference type="SAM" id="SignalP"/>
    </source>
</evidence>
<feature type="compositionally biased region" description="Polar residues" evidence="1">
    <location>
        <begin position="277"/>
        <end position="299"/>
    </location>
</feature>